<dbReference type="EMBL" id="PXYG01000001">
    <property type="protein sequence ID" value="PSJ47379.1"/>
    <property type="molecule type" value="Genomic_DNA"/>
</dbReference>
<gene>
    <name evidence="2" type="ORF">C7H85_00640</name>
</gene>
<dbReference type="Proteomes" id="UP000240243">
    <property type="component" value="Unassembled WGS sequence"/>
</dbReference>
<protein>
    <submittedName>
        <fullName evidence="2">Uncharacterized protein</fullName>
    </submittedName>
</protein>
<reference evidence="2 3" key="1">
    <citation type="submission" date="2018-03" db="EMBL/GenBank/DDBJ databases">
        <title>The draft genome of Zobellella sp. 59N8.</title>
        <authorList>
            <person name="Liu L."/>
            <person name="Li L."/>
            <person name="Zhang X."/>
            <person name="Liang L."/>
            <person name="Wang T."/>
        </authorList>
    </citation>
    <scope>NUCLEOTIDE SEQUENCE [LARGE SCALE GENOMIC DNA]</scope>
    <source>
        <strain evidence="2 3">59N8</strain>
    </source>
</reference>
<evidence type="ECO:0000313" key="2">
    <source>
        <dbReference type="EMBL" id="PSJ47379.1"/>
    </source>
</evidence>
<evidence type="ECO:0000313" key="3">
    <source>
        <dbReference type="Proteomes" id="UP000240243"/>
    </source>
</evidence>
<organism evidence="2 3">
    <name type="scientific">Zobellella endophytica</name>
    <dbReference type="NCBI Taxonomy" id="2116700"/>
    <lineage>
        <taxon>Bacteria</taxon>
        <taxon>Pseudomonadati</taxon>
        <taxon>Pseudomonadota</taxon>
        <taxon>Gammaproteobacteria</taxon>
        <taxon>Aeromonadales</taxon>
        <taxon>Aeromonadaceae</taxon>
        <taxon>Zobellella</taxon>
    </lineage>
</organism>
<accession>A0A2P7RB01</accession>
<name>A0A2P7RB01_9GAMM</name>
<feature type="transmembrane region" description="Helical" evidence="1">
    <location>
        <begin position="35"/>
        <end position="53"/>
    </location>
</feature>
<keyword evidence="1" id="KW-0812">Transmembrane</keyword>
<comment type="caution">
    <text evidence="2">The sequence shown here is derived from an EMBL/GenBank/DDBJ whole genome shotgun (WGS) entry which is preliminary data.</text>
</comment>
<keyword evidence="1" id="KW-0472">Membrane</keyword>
<keyword evidence="3" id="KW-1185">Reference proteome</keyword>
<keyword evidence="1" id="KW-1133">Transmembrane helix</keyword>
<sequence length="64" mass="7725">MRPARPVESGNLNQPRQRLLEEVENMLMQSWTMEWFAYLNAIILAWAVLAYGYRQYVRKDHRRG</sequence>
<proteinExistence type="predicted"/>
<evidence type="ECO:0000256" key="1">
    <source>
        <dbReference type="SAM" id="Phobius"/>
    </source>
</evidence>
<dbReference type="AlphaFoldDB" id="A0A2P7RB01"/>